<dbReference type="Pfam" id="PF12686">
    <property type="entry name" value="DUF3800"/>
    <property type="match status" value="1"/>
</dbReference>
<gene>
    <name evidence="1" type="ORF">ACFFTO_17570</name>
</gene>
<protein>
    <submittedName>
        <fullName evidence="1">DUF3800 domain-containing protein</fullName>
    </submittedName>
</protein>
<dbReference type="RefSeq" id="WP_378194481.1">
    <property type="nucleotide sequence ID" value="NZ_JBHMBK010000012.1"/>
</dbReference>
<evidence type="ECO:0000313" key="2">
    <source>
        <dbReference type="Proteomes" id="UP001589535"/>
    </source>
</evidence>
<dbReference type="InterPro" id="IPR024524">
    <property type="entry name" value="DUF3800"/>
</dbReference>
<reference evidence="1 2" key="1">
    <citation type="submission" date="2024-09" db="EMBL/GenBank/DDBJ databases">
        <authorList>
            <person name="Sun Q."/>
            <person name="Mori K."/>
        </authorList>
    </citation>
    <scope>NUCLEOTIDE SEQUENCE [LARGE SCALE GENOMIC DNA]</scope>
    <source>
        <strain evidence="1 2">JCM 13852</strain>
    </source>
</reference>
<keyword evidence="2" id="KW-1185">Reference proteome</keyword>
<dbReference type="EMBL" id="JBHMBK010000012">
    <property type="protein sequence ID" value="MFB9686008.1"/>
    <property type="molecule type" value="Genomic_DNA"/>
</dbReference>
<accession>A0ABV5U3N5</accession>
<comment type="caution">
    <text evidence="1">The sequence shown here is derived from an EMBL/GenBank/DDBJ whole genome shotgun (WGS) entry which is preliminary data.</text>
</comment>
<dbReference type="Proteomes" id="UP001589535">
    <property type="component" value="Unassembled WGS sequence"/>
</dbReference>
<proteinExistence type="predicted"/>
<name>A0ABV5U3N5_9PSEU</name>
<sequence length="343" mass="37560">MNDAALPVVYADESNNTGENLRDEDQPVFTVAGVHLDDDRANEIVDTVVGAMQKGAGEPKYSLLARRPRGRVLLMSAFAALPDDSVKVFVADKKFMTVSKIVDLGIEPLMFADGYNMHADESARALAHMVALVGPVVGDSHKFTKVLEAFVRVVLQRDLVGPEAYVSAAEEYLATVDKSNGSSIRTALLPTPDWLDTVLAERNSGLHPDTLDPAIPAIVALCREFFEIIGPLRLVHDESKVIDRNKELLLTMDQFPDPSDPDCPMQTSGVKQIDFGDSKNIAQLKIADWVAGAARDVAMSKLNPPRREVSQELSEIVESWLAGRPLWLDQNWLADRLGISDSS</sequence>
<organism evidence="1 2">
    <name type="scientific">Amycolatopsis plumensis</name>
    <dbReference type="NCBI Taxonomy" id="236508"/>
    <lineage>
        <taxon>Bacteria</taxon>
        <taxon>Bacillati</taxon>
        <taxon>Actinomycetota</taxon>
        <taxon>Actinomycetes</taxon>
        <taxon>Pseudonocardiales</taxon>
        <taxon>Pseudonocardiaceae</taxon>
        <taxon>Amycolatopsis</taxon>
    </lineage>
</organism>
<evidence type="ECO:0000313" key="1">
    <source>
        <dbReference type="EMBL" id="MFB9686008.1"/>
    </source>
</evidence>